<evidence type="ECO:0000313" key="1">
    <source>
        <dbReference type="EMBL" id="KAH0454847.1"/>
    </source>
</evidence>
<evidence type="ECO:0000313" key="2">
    <source>
        <dbReference type="Proteomes" id="UP000775213"/>
    </source>
</evidence>
<accession>A0AAV7GHA3</accession>
<dbReference type="Pfam" id="PF05212">
    <property type="entry name" value="DUF707"/>
    <property type="match status" value="1"/>
</dbReference>
<dbReference type="PANTHER" id="PTHR31210">
    <property type="entry name" value="OS06G0731900 PROTEIN"/>
    <property type="match status" value="1"/>
</dbReference>
<name>A0AAV7GHA3_DENCH</name>
<sequence length="73" mass="8772">MDKIVKKFLSIDSTVMLFHYDGLVNGWRDLKWIDSVLHISTANKTKWWFAKHFLHPDVVAEYDYIFFFGMRTT</sequence>
<reference evidence="1 2" key="1">
    <citation type="journal article" date="2021" name="Hortic Res">
        <title>Chromosome-scale assembly of the Dendrobium chrysotoxum genome enhances the understanding of orchid evolution.</title>
        <authorList>
            <person name="Zhang Y."/>
            <person name="Zhang G.Q."/>
            <person name="Zhang D."/>
            <person name="Liu X.D."/>
            <person name="Xu X.Y."/>
            <person name="Sun W.H."/>
            <person name="Yu X."/>
            <person name="Zhu X."/>
            <person name="Wang Z.W."/>
            <person name="Zhao X."/>
            <person name="Zhong W.Y."/>
            <person name="Chen H."/>
            <person name="Yin W.L."/>
            <person name="Huang T."/>
            <person name="Niu S.C."/>
            <person name="Liu Z.J."/>
        </authorList>
    </citation>
    <scope>NUCLEOTIDE SEQUENCE [LARGE SCALE GENOMIC DNA]</scope>
    <source>
        <strain evidence="1">Lindl</strain>
    </source>
</reference>
<dbReference type="InterPro" id="IPR007877">
    <property type="entry name" value="DUF707"/>
</dbReference>
<proteinExistence type="predicted"/>
<dbReference type="EMBL" id="JAGFBR010000015">
    <property type="protein sequence ID" value="KAH0454847.1"/>
    <property type="molecule type" value="Genomic_DNA"/>
</dbReference>
<dbReference type="PANTHER" id="PTHR31210:SF11">
    <property type="entry name" value="KETOGLUTARATE REDUCTASE TRANS-SPLICING-LIKE PROTEIN, PUTATIVE (DUF707)-RELATED"/>
    <property type="match status" value="1"/>
</dbReference>
<dbReference type="Proteomes" id="UP000775213">
    <property type="component" value="Unassembled WGS sequence"/>
</dbReference>
<keyword evidence="2" id="KW-1185">Reference proteome</keyword>
<gene>
    <name evidence="1" type="ORF">IEQ34_016771</name>
</gene>
<organism evidence="1 2">
    <name type="scientific">Dendrobium chrysotoxum</name>
    <name type="common">Orchid</name>
    <dbReference type="NCBI Taxonomy" id="161865"/>
    <lineage>
        <taxon>Eukaryota</taxon>
        <taxon>Viridiplantae</taxon>
        <taxon>Streptophyta</taxon>
        <taxon>Embryophyta</taxon>
        <taxon>Tracheophyta</taxon>
        <taxon>Spermatophyta</taxon>
        <taxon>Magnoliopsida</taxon>
        <taxon>Liliopsida</taxon>
        <taxon>Asparagales</taxon>
        <taxon>Orchidaceae</taxon>
        <taxon>Epidendroideae</taxon>
        <taxon>Malaxideae</taxon>
        <taxon>Dendrobiinae</taxon>
        <taxon>Dendrobium</taxon>
    </lineage>
</organism>
<comment type="caution">
    <text evidence="1">The sequence shown here is derived from an EMBL/GenBank/DDBJ whole genome shotgun (WGS) entry which is preliminary data.</text>
</comment>
<protein>
    <submittedName>
        <fullName evidence="1">Uncharacterized protein</fullName>
    </submittedName>
</protein>
<dbReference type="AlphaFoldDB" id="A0AAV7GHA3"/>